<dbReference type="InterPro" id="IPR000408">
    <property type="entry name" value="Reg_chr_condens"/>
</dbReference>
<proteinExistence type="predicted"/>
<evidence type="ECO:0000313" key="3">
    <source>
        <dbReference type="Proteomes" id="UP001044222"/>
    </source>
</evidence>
<comment type="caution">
    <text evidence="2">The sequence shown here is derived from an EMBL/GenBank/DDBJ whole genome shotgun (WGS) entry which is preliminary data.</text>
</comment>
<evidence type="ECO:0000256" key="1">
    <source>
        <dbReference type="PROSITE-ProRule" id="PRU00235"/>
    </source>
</evidence>
<keyword evidence="3" id="KW-1185">Reference proteome</keyword>
<dbReference type="Gene3D" id="2.130.10.30">
    <property type="entry name" value="Regulator of chromosome condensation 1/beta-lactamase-inhibitor protein II"/>
    <property type="match status" value="1"/>
</dbReference>
<organism evidence="2 3">
    <name type="scientific">Anguilla anguilla</name>
    <name type="common">European freshwater eel</name>
    <name type="synonym">Muraena anguilla</name>
    <dbReference type="NCBI Taxonomy" id="7936"/>
    <lineage>
        <taxon>Eukaryota</taxon>
        <taxon>Metazoa</taxon>
        <taxon>Chordata</taxon>
        <taxon>Craniata</taxon>
        <taxon>Vertebrata</taxon>
        <taxon>Euteleostomi</taxon>
        <taxon>Actinopterygii</taxon>
        <taxon>Neopterygii</taxon>
        <taxon>Teleostei</taxon>
        <taxon>Anguilliformes</taxon>
        <taxon>Anguillidae</taxon>
        <taxon>Anguilla</taxon>
    </lineage>
</organism>
<dbReference type="Proteomes" id="UP001044222">
    <property type="component" value="Chromosome 10"/>
</dbReference>
<dbReference type="PROSITE" id="PS50012">
    <property type="entry name" value="RCC1_3"/>
    <property type="match status" value="1"/>
</dbReference>
<reference evidence="2" key="1">
    <citation type="submission" date="2021-01" db="EMBL/GenBank/DDBJ databases">
        <title>A chromosome-scale assembly of European eel, Anguilla anguilla.</title>
        <authorList>
            <person name="Henkel C."/>
            <person name="Jong-Raadsen S.A."/>
            <person name="Dufour S."/>
            <person name="Weltzien F.-A."/>
            <person name="Palstra A.P."/>
            <person name="Pelster B."/>
            <person name="Spaink H.P."/>
            <person name="Van Den Thillart G.E."/>
            <person name="Jansen H."/>
            <person name="Zahm M."/>
            <person name="Klopp C."/>
            <person name="Cedric C."/>
            <person name="Louis A."/>
            <person name="Berthelot C."/>
            <person name="Parey E."/>
            <person name="Roest Crollius H."/>
            <person name="Montfort J."/>
            <person name="Robinson-Rechavi M."/>
            <person name="Bucao C."/>
            <person name="Bouchez O."/>
            <person name="Gislard M."/>
            <person name="Lluch J."/>
            <person name="Milhes M."/>
            <person name="Lampietro C."/>
            <person name="Lopez Roques C."/>
            <person name="Donnadieu C."/>
            <person name="Braasch I."/>
            <person name="Desvignes T."/>
            <person name="Postlethwait J."/>
            <person name="Bobe J."/>
            <person name="Guiguen Y."/>
            <person name="Dirks R."/>
        </authorList>
    </citation>
    <scope>NUCLEOTIDE SEQUENCE</scope>
    <source>
        <strain evidence="2">Tag_6206</strain>
        <tissue evidence="2">Liver</tissue>
    </source>
</reference>
<evidence type="ECO:0000313" key="2">
    <source>
        <dbReference type="EMBL" id="KAG5841067.1"/>
    </source>
</evidence>
<dbReference type="AlphaFoldDB" id="A0A9D3M1W9"/>
<accession>A0A9D3M1W9</accession>
<dbReference type="SUPFAM" id="SSF50985">
    <property type="entry name" value="RCC1/BLIP-II"/>
    <property type="match status" value="1"/>
</dbReference>
<dbReference type="Pfam" id="PF00415">
    <property type="entry name" value="RCC1"/>
    <property type="match status" value="1"/>
</dbReference>
<name>A0A9D3M1W9_ANGAN</name>
<gene>
    <name evidence="2" type="ORF">ANANG_G00195640</name>
</gene>
<dbReference type="InterPro" id="IPR009091">
    <property type="entry name" value="RCC1/BLIP-II"/>
</dbReference>
<dbReference type="EMBL" id="JAFIRN010000010">
    <property type="protein sequence ID" value="KAG5841067.1"/>
    <property type="molecule type" value="Genomic_DNA"/>
</dbReference>
<protein>
    <submittedName>
        <fullName evidence="2">Uncharacterized protein</fullName>
    </submittedName>
</protein>
<sequence length="120" mass="12668">MAARLLQKTQAGLGEAMATSPSADAVRCFTSETPAVQAMSTQEAVCGPGVELLCWGSGDLGQTGRGGTRDVSPQRGALEAFTPGKLGRVKLLACGSCHSVVVTDRRSRLPSARIMKYEWR</sequence>
<feature type="repeat" description="RCC1" evidence="1">
    <location>
        <begin position="50"/>
        <end position="105"/>
    </location>
</feature>